<reference evidence="2 3" key="1">
    <citation type="journal article" date="2018" name="New Phytol.">
        <title>Phylogenomics of Endogonaceae and evolution of mycorrhizas within Mucoromycota.</title>
        <authorList>
            <person name="Chang Y."/>
            <person name="Desiro A."/>
            <person name="Na H."/>
            <person name="Sandor L."/>
            <person name="Lipzen A."/>
            <person name="Clum A."/>
            <person name="Barry K."/>
            <person name="Grigoriev I.V."/>
            <person name="Martin F.M."/>
            <person name="Stajich J.E."/>
            <person name="Smith M.E."/>
            <person name="Bonito G."/>
            <person name="Spatafora J.W."/>
        </authorList>
    </citation>
    <scope>NUCLEOTIDE SEQUENCE [LARGE SCALE GENOMIC DNA]</scope>
    <source>
        <strain evidence="2 3">AD002</strain>
    </source>
</reference>
<dbReference type="Gene3D" id="1.20.940.10">
    <property type="entry name" value="Functional domain of the splicing factor Prp18"/>
    <property type="match status" value="1"/>
</dbReference>
<accession>A0A433QT11</accession>
<dbReference type="AlphaFoldDB" id="A0A433QT11"/>
<evidence type="ECO:0000259" key="1">
    <source>
        <dbReference type="Pfam" id="PF07304"/>
    </source>
</evidence>
<dbReference type="InterPro" id="IPR009917">
    <property type="entry name" value="SRA1/Sec31"/>
</dbReference>
<sequence>MFDALNNEEVSSDLVDRLGALVSAIQARAYETAHQIHVELVTTKSDEAVTWLVGIKWIIAYLKNQNQ</sequence>
<keyword evidence="3" id="KW-1185">Reference proteome</keyword>
<organism evidence="2 3">
    <name type="scientific">Jimgerdemannia flammicorona</name>
    <dbReference type="NCBI Taxonomy" id="994334"/>
    <lineage>
        <taxon>Eukaryota</taxon>
        <taxon>Fungi</taxon>
        <taxon>Fungi incertae sedis</taxon>
        <taxon>Mucoromycota</taxon>
        <taxon>Mucoromycotina</taxon>
        <taxon>Endogonomycetes</taxon>
        <taxon>Endogonales</taxon>
        <taxon>Endogonaceae</taxon>
        <taxon>Jimgerdemannia</taxon>
    </lineage>
</organism>
<dbReference type="Proteomes" id="UP000274822">
    <property type="component" value="Unassembled WGS sequence"/>
</dbReference>
<proteinExistence type="predicted"/>
<evidence type="ECO:0000313" key="3">
    <source>
        <dbReference type="Proteomes" id="UP000274822"/>
    </source>
</evidence>
<feature type="domain" description="SRA1/Sec31" evidence="1">
    <location>
        <begin position="11"/>
        <end position="64"/>
    </location>
</feature>
<name>A0A433QT11_9FUNG</name>
<dbReference type="EMBL" id="RBNJ01001650">
    <property type="protein sequence ID" value="RUS32919.1"/>
    <property type="molecule type" value="Genomic_DNA"/>
</dbReference>
<evidence type="ECO:0000313" key="2">
    <source>
        <dbReference type="EMBL" id="RUS32919.1"/>
    </source>
</evidence>
<dbReference type="Pfam" id="PF07304">
    <property type="entry name" value="SRA1"/>
    <property type="match status" value="1"/>
</dbReference>
<comment type="caution">
    <text evidence="2">The sequence shown here is derived from an EMBL/GenBank/DDBJ whole genome shotgun (WGS) entry which is preliminary data.</text>
</comment>
<protein>
    <recommendedName>
        <fullName evidence="1">SRA1/Sec31 domain-containing protein</fullName>
    </recommendedName>
</protein>
<gene>
    <name evidence="2" type="ORF">BC938DRAFT_473816</name>
</gene>